<evidence type="ECO:0000256" key="1">
    <source>
        <dbReference type="ARBA" id="ARBA00006814"/>
    </source>
</evidence>
<dbReference type="PANTHER" id="PTHR30302:SF1">
    <property type="entry name" value="HYDROGENASE 2 MATURATION PROTEASE"/>
    <property type="match status" value="1"/>
</dbReference>
<keyword evidence="2 5" id="KW-0645">Protease</keyword>
<reference evidence="5 6" key="1">
    <citation type="journal article" date="2011" name="Stand. Genomic Sci.">
        <title>Non-contiguous finished genome sequence and contextual data of the filamentous soil bacterium Ktedonobacter racemifer type strain (SOSP1-21).</title>
        <authorList>
            <person name="Chang Y.J."/>
            <person name="Land M."/>
            <person name="Hauser L."/>
            <person name="Chertkov O."/>
            <person name="Del Rio T.G."/>
            <person name="Nolan M."/>
            <person name="Copeland A."/>
            <person name="Tice H."/>
            <person name="Cheng J.F."/>
            <person name="Lucas S."/>
            <person name="Han C."/>
            <person name="Goodwin L."/>
            <person name="Pitluck S."/>
            <person name="Ivanova N."/>
            <person name="Ovchinikova G."/>
            <person name="Pati A."/>
            <person name="Chen A."/>
            <person name="Palaniappan K."/>
            <person name="Mavromatis K."/>
            <person name="Liolios K."/>
            <person name="Brettin T."/>
            <person name="Fiebig A."/>
            <person name="Rohde M."/>
            <person name="Abt B."/>
            <person name="Goker M."/>
            <person name="Detter J.C."/>
            <person name="Woyke T."/>
            <person name="Bristow J."/>
            <person name="Eisen J.A."/>
            <person name="Markowitz V."/>
            <person name="Hugenholtz P."/>
            <person name="Kyrpides N.C."/>
            <person name="Klenk H.P."/>
            <person name="Lapidus A."/>
        </authorList>
    </citation>
    <scope>NUCLEOTIDE SEQUENCE [LARGE SCALE GENOMIC DNA]</scope>
    <source>
        <strain evidence="6">DSM 44963</strain>
    </source>
</reference>
<dbReference type="InterPro" id="IPR000671">
    <property type="entry name" value="Peptidase_A31"/>
</dbReference>
<dbReference type="CDD" id="cd06068">
    <property type="entry name" value="H2MP_like-1"/>
    <property type="match status" value="1"/>
</dbReference>
<proteinExistence type="inferred from homology"/>
<keyword evidence="6" id="KW-1185">Reference proteome</keyword>
<dbReference type="NCBIfam" id="TIGR00072">
    <property type="entry name" value="hydrog_prot"/>
    <property type="match status" value="1"/>
</dbReference>
<dbReference type="InParanoid" id="D6TEX3"/>
<evidence type="ECO:0000256" key="4">
    <source>
        <dbReference type="ARBA" id="ARBA00022801"/>
    </source>
</evidence>
<dbReference type="Gene3D" id="3.40.50.1450">
    <property type="entry name" value="HybD-like"/>
    <property type="match status" value="1"/>
</dbReference>
<comment type="caution">
    <text evidence="5">The sequence shown here is derived from an EMBL/GenBank/DDBJ whole genome shotgun (WGS) entry which is preliminary data.</text>
</comment>
<sequence>MSQSASRPQSQPSILIAGIGNIFLGDDGFGCEVAQRLLRREARPYPAGVEIVDFGIRGVELAYTLLDGYDTLILIDTVARGGAPGTLHLLEIDQAQPTPEQGTEAGRIALDAHSMDPVKMLAFAHTLGAQPGRTLLVGCEPSPLDTQADDFDIHPGLSQPVEAAISEAIQLIDTLVAEALVDTQQAAVSSRTKESSF</sequence>
<protein>
    <submittedName>
        <fullName evidence="5">Hydrogenase maturation protease</fullName>
    </submittedName>
</protein>
<dbReference type="GO" id="GO:0008047">
    <property type="term" value="F:enzyme activator activity"/>
    <property type="evidence" value="ECO:0007669"/>
    <property type="project" value="InterPro"/>
</dbReference>
<accession>D6TEX3</accession>
<evidence type="ECO:0000256" key="3">
    <source>
        <dbReference type="ARBA" id="ARBA00022750"/>
    </source>
</evidence>
<keyword evidence="3" id="KW-0064">Aspartyl protease</keyword>
<evidence type="ECO:0000313" key="6">
    <source>
        <dbReference type="Proteomes" id="UP000004508"/>
    </source>
</evidence>
<dbReference type="SUPFAM" id="SSF53163">
    <property type="entry name" value="HybD-like"/>
    <property type="match status" value="1"/>
</dbReference>
<dbReference type="EMBL" id="ADVG01000001">
    <property type="protein sequence ID" value="EFH88572.1"/>
    <property type="molecule type" value="Genomic_DNA"/>
</dbReference>
<dbReference type="PRINTS" id="PR00446">
    <property type="entry name" value="HYDRGNUPTAKE"/>
</dbReference>
<dbReference type="RefSeq" id="WP_007904661.1">
    <property type="nucleotide sequence ID" value="NZ_ADVG01000001.1"/>
</dbReference>
<dbReference type="Pfam" id="PF01750">
    <property type="entry name" value="HycI"/>
    <property type="match status" value="1"/>
</dbReference>
<name>D6TEX3_KTERA</name>
<dbReference type="GO" id="GO:0016485">
    <property type="term" value="P:protein processing"/>
    <property type="evidence" value="ECO:0007669"/>
    <property type="project" value="TreeGrafter"/>
</dbReference>
<dbReference type="eggNOG" id="COG0680">
    <property type="taxonomic scope" value="Bacteria"/>
</dbReference>
<keyword evidence="4" id="KW-0378">Hydrolase</keyword>
<dbReference type="AlphaFoldDB" id="D6TEX3"/>
<dbReference type="GO" id="GO:0004190">
    <property type="term" value="F:aspartic-type endopeptidase activity"/>
    <property type="evidence" value="ECO:0007669"/>
    <property type="project" value="UniProtKB-KW"/>
</dbReference>
<dbReference type="OrthoDB" id="9794619at2"/>
<dbReference type="PANTHER" id="PTHR30302">
    <property type="entry name" value="HYDROGENASE 1 MATURATION PROTEASE"/>
    <property type="match status" value="1"/>
</dbReference>
<evidence type="ECO:0000256" key="2">
    <source>
        <dbReference type="ARBA" id="ARBA00022670"/>
    </source>
</evidence>
<gene>
    <name evidence="5" type="ORF">Krac_10048</name>
</gene>
<comment type="similarity">
    <text evidence="1">Belongs to the peptidase A31 family.</text>
</comment>
<dbReference type="InterPro" id="IPR023430">
    <property type="entry name" value="Pept_HybD-like_dom_sf"/>
</dbReference>
<dbReference type="Proteomes" id="UP000004508">
    <property type="component" value="Unassembled WGS sequence"/>
</dbReference>
<dbReference type="STRING" id="485913.Krac_10048"/>
<organism evidence="5 6">
    <name type="scientific">Ktedonobacter racemifer DSM 44963</name>
    <dbReference type="NCBI Taxonomy" id="485913"/>
    <lineage>
        <taxon>Bacteria</taxon>
        <taxon>Bacillati</taxon>
        <taxon>Chloroflexota</taxon>
        <taxon>Ktedonobacteria</taxon>
        <taxon>Ktedonobacterales</taxon>
        <taxon>Ktedonobacteraceae</taxon>
        <taxon>Ktedonobacter</taxon>
    </lineage>
</organism>
<evidence type="ECO:0000313" key="5">
    <source>
        <dbReference type="EMBL" id="EFH88572.1"/>
    </source>
</evidence>